<keyword evidence="3" id="KW-1185">Reference proteome</keyword>
<dbReference type="EnsemblMetazoa" id="ISCW024517-RA">
    <property type="protein sequence ID" value="ISCW024517-PA"/>
    <property type="gene ID" value="ISCW024517"/>
</dbReference>
<sequence length="65" mass="7400">MHVTPRPGGHFEHFYKRHRIRNRCKKTSPTTASLLEPHSSFRANACLPGFLSQHYVGLVLHCLCG</sequence>
<reference evidence="1 3" key="1">
    <citation type="submission" date="2008-03" db="EMBL/GenBank/DDBJ databases">
        <title>Annotation of Ixodes scapularis.</title>
        <authorList>
            <consortium name="Ixodes scapularis Genome Project Consortium"/>
            <person name="Caler E."/>
            <person name="Hannick L.I."/>
            <person name="Bidwell S."/>
            <person name="Joardar V."/>
            <person name="Thiagarajan M."/>
            <person name="Amedeo P."/>
            <person name="Galinsky K.J."/>
            <person name="Schobel S."/>
            <person name="Inman J."/>
            <person name="Hostetler J."/>
            <person name="Miller J."/>
            <person name="Hammond M."/>
            <person name="Megy K."/>
            <person name="Lawson D."/>
            <person name="Kodira C."/>
            <person name="Sutton G."/>
            <person name="Meyer J."/>
            <person name="Hill C.A."/>
            <person name="Birren B."/>
            <person name="Nene V."/>
            <person name="Collins F."/>
            <person name="Alarcon-Chaidez F."/>
            <person name="Wikel S."/>
            <person name="Strausberg R."/>
        </authorList>
    </citation>
    <scope>NUCLEOTIDE SEQUENCE [LARGE SCALE GENOMIC DNA]</scope>
    <source>
        <strain evidence="3">Wikel</strain>
        <strain evidence="1">Wikel colony</strain>
    </source>
</reference>
<accession>B7Q014</accession>
<dbReference type="HOGENOM" id="CLU_2852181_0_0_1"/>
<dbReference type="EMBL" id="DS829365">
    <property type="protein sequence ID" value="EEC12186.1"/>
    <property type="molecule type" value="Genomic_DNA"/>
</dbReference>
<dbReference type="Proteomes" id="UP000001555">
    <property type="component" value="Unassembled WGS sequence"/>
</dbReference>
<dbReference type="AlphaFoldDB" id="B7Q014"/>
<dbReference type="InParanoid" id="B7Q014"/>
<reference evidence="2" key="2">
    <citation type="submission" date="2020-05" db="UniProtKB">
        <authorList>
            <consortium name="EnsemblMetazoa"/>
        </authorList>
    </citation>
    <scope>IDENTIFICATION</scope>
    <source>
        <strain evidence="2">wikel</strain>
    </source>
</reference>
<dbReference type="VEuPathDB" id="VectorBase:ISCI024517"/>
<evidence type="ECO:0000313" key="1">
    <source>
        <dbReference type="EMBL" id="EEC12186.1"/>
    </source>
</evidence>
<organism>
    <name type="scientific">Ixodes scapularis</name>
    <name type="common">Black-legged tick</name>
    <name type="synonym">Deer tick</name>
    <dbReference type="NCBI Taxonomy" id="6945"/>
    <lineage>
        <taxon>Eukaryota</taxon>
        <taxon>Metazoa</taxon>
        <taxon>Ecdysozoa</taxon>
        <taxon>Arthropoda</taxon>
        <taxon>Chelicerata</taxon>
        <taxon>Arachnida</taxon>
        <taxon>Acari</taxon>
        <taxon>Parasitiformes</taxon>
        <taxon>Ixodida</taxon>
        <taxon>Ixodoidea</taxon>
        <taxon>Ixodidae</taxon>
        <taxon>Ixodinae</taxon>
        <taxon>Ixodes</taxon>
    </lineage>
</organism>
<gene>
    <name evidence="1" type="ORF">IscW_ISCW024517</name>
</gene>
<evidence type="ECO:0000313" key="3">
    <source>
        <dbReference type="Proteomes" id="UP000001555"/>
    </source>
</evidence>
<protein>
    <submittedName>
        <fullName evidence="1 2">Uncharacterized protein</fullName>
    </submittedName>
</protein>
<evidence type="ECO:0000313" key="2">
    <source>
        <dbReference type="EnsemblMetazoa" id="ISCW024517-PA"/>
    </source>
</evidence>
<dbReference type="EMBL" id="ABJB011045984">
    <property type="status" value="NOT_ANNOTATED_CDS"/>
    <property type="molecule type" value="Genomic_DNA"/>
</dbReference>
<proteinExistence type="predicted"/>
<dbReference type="VEuPathDB" id="VectorBase:ISCW024517"/>
<dbReference type="PaxDb" id="6945-B7Q014"/>
<name>B7Q014_IXOSC</name>